<evidence type="ECO:0000313" key="8">
    <source>
        <dbReference type="EMBL" id="EKF60911.1"/>
    </source>
</evidence>
<feature type="transmembrane region" description="Helical" evidence="7">
    <location>
        <begin position="48"/>
        <end position="67"/>
    </location>
</feature>
<feature type="transmembrane region" description="Helical" evidence="7">
    <location>
        <begin position="126"/>
        <end position="143"/>
    </location>
</feature>
<evidence type="ECO:0000313" key="9">
    <source>
        <dbReference type="Proteomes" id="UP000007123"/>
    </source>
</evidence>
<comment type="subcellular location">
    <subcellularLocation>
        <location evidence="1">Cell membrane</location>
        <topology evidence="1">Multi-pass membrane protein</topology>
    </subcellularLocation>
</comment>
<feature type="transmembrane region" description="Helical" evidence="7">
    <location>
        <begin position="299"/>
        <end position="318"/>
    </location>
</feature>
<feature type="transmembrane region" description="Helical" evidence="7">
    <location>
        <begin position="100"/>
        <end position="120"/>
    </location>
</feature>
<gene>
    <name evidence="8" type="ORF">QWE_03933</name>
</gene>
<evidence type="ECO:0000256" key="4">
    <source>
        <dbReference type="ARBA" id="ARBA00022989"/>
    </source>
</evidence>
<keyword evidence="5 7" id="KW-0472">Membrane</keyword>
<dbReference type="PANTHER" id="PTHR32196:SF19">
    <property type="entry name" value="GALACTOFURANOSE TRANSPORTER PERMEASE PROTEIN YTFT"/>
    <property type="match status" value="1"/>
</dbReference>
<evidence type="ECO:0000256" key="6">
    <source>
        <dbReference type="SAM" id="MobiDB-lite"/>
    </source>
</evidence>
<reference evidence="8 9" key="1">
    <citation type="journal article" date="2012" name="J. Bacteriol.">
        <title>Draft Genome Sequence of Agrobacterium albertimagni Strain AOL15.</title>
        <authorList>
            <person name="Trimble W.L."/>
            <person name="Phung le T."/>
            <person name="Meyer F."/>
            <person name="Gilbert J.A."/>
            <person name="Silver S."/>
        </authorList>
    </citation>
    <scope>NUCLEOTIDE SEQUENCE [LARGE SCALE GENOMIC DNA]</scope>
    <source>
        <strain evidence="8 9">AOL15</strain>
    </source>
</reference>
<evidence type="ECO:0000256" key="2">
    <source>
        <dbReference type="ARBA" id="ARBA00022475"/>
    </source>
</evidence>
<proteinExistence type="predicted"/>
<dbReference type="eggNOG" id="COG1172">
    <property type="taxonomic scope" value="Bacteria"/>
</dbReference>
<dbReference type="Pfam" id="PF02653">
    <property type="entry name" value="BPD_transp_2"/>
    <property type="match status" value="1"/>
</dbReference>
<evidence type="ECO:0000256" key="5">
    <source>
        <dbReference type="ARBA" id="ARBA00023136"/>
    </source>
</evidence>
<name>K2QIG2_9HYPH</name>
<dbReference type="EMBL" id="ALJF01000003">
    <property type="protein sequence ID" value="EKF60911.1"/>
    <property type="molecule type" value="Genomic_DNA"/>
</dbReference>
<evidence type="ECO:0000256" key="7">
    <source>
        <dbReference type="SAM" id="Phobius"/>
    </source>
</evidence>
<keyword evidence="9" id="KW-1185">Reference proteome</keyword>
<dbReference type="GO" id="GO:0022857">
    <property type="term" value="F:transmembrane transporter activity"/>
    <property type="evidence" value="ECO:0007669"/>
    <property type="project" value="InterPro"/>
</dbReference>
<feature type="transmembrane region" description="Helical" evidence="7">
    <location>
        <begin position="273"/>
        <end position="293"/>
    </location>
</feature>
<feature type="transmembrane region" description="Helical" evidence="7">
    <location>
        <begin position="14"/>
        <end position="36"/>
    </location>
</feature>
<dbReference type="AlphaFoldDB" id="K2QIG2"/>
<dbReference type="Proteomes" id="UP000007123">
    <property type="component" value="Unassembled WGS sequence"/>
</dbReference>
<feature type="transmembrane region" description="Helical" evidence="7">
    <location>
        <begin position="155"/>
        <end position="183"/>
    </location>
</feature>
<accession>K2QIG2</accession>
<dbReference type="PATRIC" id="fig|1156935.5.peg.791"/>
<feature type="transmembrane region" description="Helical" evidence="7">
    <location>
        <begin position="73"/>
        <end position="93"/>
    </location>
</feature>
<dbReference type="RefSeq" id="WP_006724780.1">
    <property type="nucleotide sequence ID" value="NZ_ALJF01000003.1"/>
</dbReference>
<comment type="caution">
    <text evidence="8">The sequence shown here is derived from an EMBL/GenBank/DDBJ whole genome shotgun (WGS) entry which is preliminary data.</text>
</comment>
<organism evidence="8 9">
    <name type="scientific">Agrobacterium albertimagni AOL15</name>
    <dbReference type="NCBI Taxonomy" id="1156935"/>
    <lineage>
        <taxon>Bacteria</taxon>
        <taxon>Pseudomonadati</taxon>
        <taxon>Pseudomonadota</taxon>
        <taxon>Alphaproteobacteria</taxon>
        <taxon>Hyphomicrobiales</taxon>
        <taxon>Rhizobiaceae</taxon>
        <taxon>Rhizobium/Agrobacterium group</taxon>
        <taxon>Agrobacterium</taxon>
    </lineage>
</organism>
<feature type="region of interest" description="Disordered" evidence="6">
    <location>
        <begin position="328"/>
        <end position="351"/>
    </location>
</feature>
<dbReference type="PANTHER" id="PTHR32196">
    <property type="entry name" value="ABC TRANSPORTER PERMEASE PROTEIN YPHD-RELATED-RELATED"/>
    <property type="match status" value="1"/>
</dbReference>
<evidence type="ECO:0000256" key="3">
    <source>
        <dbReference type="ARBA" id="ARBA00022692"/>
    </source>
</evidence>
<dbReference type="CDD" id="cd06579">
    <property type="entry name" value="TM_PBP1_transp_AraH_like"/>
    <property type="match status" value="1"/>
</dbReference>
<dbReference type="STRING" id="1156935.QWE_03933"/>
<keyword evidence="3 7" id="KW-0812">Transmembrane</keyword>
<keyword evidence="2" id="KW-1003">Cell membrane</keyword>
<feature type="compositionally biased region" description="Low complexity" evidence="6">
    <location>
        <begin position="329"/>
        <end position="351"/>
    </location>
</feature>
<evidence type="ECO:0000256" key="1">
    <source>
        <dbReference type="ARBA" id="ARBA00004651"/>
    </source>
</evidence>
<sequence>MKRLSMSRIISPQLLALAGVLFFNWLVFPGFFNVTWQDGRLFGSLIDVINRGAPVAILAIGMTAIIATKGVDLSVGAVMAVAGAVAATCAVAGQPLIVTLAAALAVGILCGLWNGILVAYLGIQPFVATLVLMVAGRGVAQLITEGSIVTFSDQALIFVGTGNLFGLPMPAVIAIVLMVVAHFVMRRTAIGLFIEAIGINLSAANYTGLRSKVVILCIYAFGGFCAATAGIIAAADIRGADANNAGLWLELDAILAVVIGGTSLLGGRFSIPMSVLGAIIIQAMNTGVLVSGFPPEFNLIVKAGMIIIILVLQSARIAQVLGRKFGPRQAPATTPTQTQTQTKTQTSGQAR</sequence>
<dbReference type="GO" id="GO:0005886">
    <property type="term" value="C:plasma membrane"/>
    <property type="evidence" value="ECO:0007669"/>
    <property type="project" value="UniProtKB-SubCell"/>
</dbReference>
<keyword evidence="4 7" id="KW-1133">Transmembrane helix</keyword>
<feature type="transmembrane region" description="Helical" evidence="7">
    <location>
        <begin position="213"/>
        <end position="235"/>
    </location>
</feature>
<dbReference type="InterPro" id="IPR001851">
    <property type="entry name" value="ABC_transp_permease"/>
</dbReference>
<protein>
    <submittedName>
        <fullName evidence="8">Ribose ABC transporter permease</fullName>
    </submittedName>
</protein>
<feature type="transmembrane region" description="Helical" evidence="7">
    <location>
        <begin position="247"/>
        <end position="266"/>
    </location>
</feature>